<dbReference type="InterPro" id="IPR029063">
    <property type="entry name" value="SAM-dependent_MTases_sf"/>
</dbReference>
<dbReference type="PANTHER" id="PTHR43042">
    <property type="entry name" value="SAM-DEPENDENT METHYLTRANSFERASE"/>
    <property type="match status" value="1"/>
</dbReference>
<evidence type="ECO:0000256" key="2">
    <source>
        <dbReference type="ARBA" id="ARBA00022603"/>
    </source>
</evidence>
<dbReference type="Pfam" id="PF10672">
    <property type="entry name" value="Methyltrans_SAM"/>
    <property type="match status" value="1"/>
</dbReference>
<keyword evidence="3" id="KW-0808">Transferase</keyword>
<keyword evidence="2" id="KW-0489">Methyltransferase</keyword>
<sequence length="303" mass="34334">MINPIDHMTKPIDLVETQRLFHGRGHAYQGLEHVNIDWISPAIIITLYAEVERDWLENLCTSLTDLLPECENLQVQYRCRPRAPFEQIKGELIEGEPLSELVAVEQGLKYHISLGRAQNTGLFLDIANGRSWVKENSEGKNVLNLFSYTCGFSVAALAGGAQRVVNIDMAKGALSTGRENHRLNDHDMTRVIFQGVDIFKSWSRLKKYGPYDLLISDPPSFQKGSVDIQRDYYKIISRIPQLVKPGGILMLCLNSPSLDDDFLKQQVAEHCPDCKVIGKIENPEVFKEAQQGRGLKVYLYQYL</sequence>
<dbReference type="InterPro" id="IPR019614">
    <property type="entry name" value="SAM-dep_methyl-trfase"/>
</dbReference>
<dbReference type="Proteomes" id="UP000032749">
    <property type="component" value="Chromosome"/>
</dbReference>
<evidence type="ECO:0000256" key="1">
    <source>
        <dbReference type="ARBA" id="ARBA00022552"/>
    </source>
</evidence>
<dbReference type="CDD" id="cd02440">
    <property type="entry name" value="AdoMet_MTases"/>
    <property type="match status" value="1"/>
</dbReference>
<dbReference type="OrthoDB" id="9805492at2"/>
<keyword evidence="1" id="KW-0698">rRNA processing</keyword>
<dbReference type="SUPFAM" id="SSF53335">
    <property type="entry name" value="S-adenosyl-L-methionine-dependent methyltransferases"/>
    <property type="match status" value="1"/>
</dbReference>
<evidence type="ECO:0000313" key="6">
    <source>
        <dbReference type="EMBL" id="CCK76885.1"/>
    </source>
</evidence>
<accession>R4YPP0</accession>
<name>R4YPP0_OLEAN</name>
<dbReference type="HOGENOM" id="CLU_014042_1_0_6"/>
<dbReference type="GO" id="GO:0008168">
    <property type="term" value="F:methyltransferase activity"/>
    <property type="evidence" value="ECO:0007669"/>
    <property type="project" value="UniProtKB-KW"/>
</dbReference>
<reference evidence="6 7" key="1">
    <citation type="journal article" date="2013" name="Nat. Commun.">
        <title>Genome sequence and functional genomic analysis of the oil-degrading bacterium Oleispira antarctica.</title>
        <authorList>
            <person name="Kube M."/>
            <person name="Chernikova T.N."/>
            <person name="Al-Ramahi Y."/>
            <person name="Beloqui A."/>
            <person name="Lopez-Cortez N."/>
            <person name="Guazzaroni M.E."/>
            <person name="Heipieper H.J."/>
            <person name="Klages S."/>
            <person name="Kotsyurbenko O.R."/>
            <person name="Langer I."/>
            <person name="Nechitaylo T.Y."/>
            <person name="Lunsdorf H."/>
            <person name="Fernandez M."/>
            <person name="Juarez S."/>
            <person name="Ciordia S."/>
            <person name="Singer A."/>
            <person name="Kagan O."/>
            <person name="Egorova O."/>
            <person name="Petit P.A."/>
            <person name="Stogios P."/>
            <person name="Kim Y."/>
            <person name="Tchigvintsev A."/>
            <person name="Flick R."/>
            <person name="Denaro R."/>
            <person name="Genovese M."/>
            <person name="Albar J.P."/>
            <person name="Reva O.N."/>
            <person name="Martinez-Gomariz M."/>
            <person name="Tran H."/>
            <person name="Ferrer M."/>
            <person name="Savchenko A."/>
            <person name="Yakunin A.F."/>
            <person name="Yakimov M.M."/>
            <person name="Golyshina O.V."/>
            <person name="Reinhardt R."/>
            <person name="Golyshin P.N."/>
        </authorList>
    </citation>
    <scope>NUCLEOTIDE SEQUENCE [LARGE SCALE GENOMIC DNA]</scope>
</reference>
<evidence type="ECO:0000256" key="4">
    <source>
        <dbReference type="ARBA" id="ARBA00022691"/>
    </source>
</evidence>
<evidence type="ECO:0000256" key="3">
    <source>
        <dbReference type="ARBA" id="ARBA00022679"/>
    </source>
</evidence>
<protein>
    <recommendedName>
        <fullName evidence="5">S-adenosylmethionine-dependent methyltransferase domain-containing protein</fullName>
    </recommendedName>
</protein>
<feature type="domain" description="S-adenosylmethionine-dependent methyltransferase" evidence="5">
    <location>
        <begin position="18"/>
        <end position="300"/>
    </location>
</feature>
<proteinExistence type="predicted"/>
<dbReference type="GO" id="GO:0032259">
    <property type="term" value="P:methylation"/>
    <property type="evidence" value="ECO:0007669"/>
    <property type="project" value="UniProtKB-KW"/>
</dbReference>
<dbReference type="KEGG" id="oai:OLEAN_C27090"/>
<dbReference type="STRING" id="698738.OLEAN_C27090"/>
<dbReference type="AlphaFoldDB" id="R4YPP0"/>
<dbReference type="Gene3D" id="3.40.50.150">
    <property type="entry name" value="Vaccinia Virus protein VP39"/>
    <property type="match status" value="1"/>
</dbReference>
<dbReference type="PANTHER" id="PTHR43042:SF3">
    <property type="entry name" value="RIBOSOMAL RNA LARGE SUBUNIT METHYLTRANSFERASE YWBD-RELATED"/>
    <property type="match status" value="1"/>
</dbReference>
<evidence type="ECO:0000313" key="7">
    <source>
        <dbReference type="Proteomes" id="UP000032749"/>
    </source>
</evidence>
<gene>
    <name evidence="6" type="ORF">OLEAN_C27090</name>
</gene>
<evidence type="ECO:0000259" key="5">
    <source>
        <dbReference type="Pfam" id="PF10672"/>
    </source>
</evidence>
<organism evidence="6 7">
    <name type="scientific">Oleispira antarctica RB-8</name>
    <dbReference type="NCBI Taxonomy" id="698738"/>
    <lineage>
        <taxon>Bacteria</taxon>
        <taxon>Pseudomonadati</taxon>
        <taxon>Pseudomonadota</taxon>
        <taxon>Gammaproteobacteria</taxon>
        <taxon>Oceanospirillales</taxon>
        <taxon>Oceanospirillaceae</taxon>
        <taxon>Oleispira</taxon>
    </lineage>
</organism>
<keyword evidence="7" id="KW-1185">Reference proteome</keyword>
<dbReference type="PATRIC" id="fig|698738.3.peg.2808"/>
<dbReference type="EMBL" id="FO203512">
    <property type="protein sequence ID" value="CCK76885.1"/>
    <property type="molecule type" value="Genomic_DNA"/>
</dbReference>
<keyword evidence="4" id="KW-0949">S-adenosyl-L-methionine</keyword>
<dbReference type="GO" id="GO:0006364">
    <property type="term" value="P:rRNA processing"/>
    <property type="evidence" value="ECO:0007669"/>
    <property type="project" value="UniProtKB-KW"/>
</dbReference>